<dbReference type="InterPro" id="IPR009057">
    <property type="entry name" value="Homeodomain-like_sf"/>
</dbReference>
<feature type="modified residue" description="4-aspartylphosphate" evidence="6">
    <location>
        <position position="57"/>
    </location>
</feature>
<feature type="domain" description="HTH araC/xylS-type" evidence="7">
    <location>
        <begin position="403"/>
        <end position="502"/>
    </location>
</feature>
<evidence type="ECO:0000256" key="4">
    <source>
        <dbReference type="ARBA" id="ARBA00023163"/>
    </source>
</evidence>
<dbReference type="SMART" id="SM00448">
    <property type="entry name" value="REC"/>
    <property type="match status" value="1"/>
</dbReference>
<comment type="function">
    <text evidence="5">May play the central regulatory role in sporulation. It may be an element of the effector pathway responsible for the activation of sporulation genes in response to nutritional stress. Spo0A may act in concert with spo0H (a sigma factor) to control the expression of some genes that are critical to the sporulation process.</text>
</comment>
<evidence type="ECO:0000256" key="6">
    <source>
        <dbReference type="PROSITE-ProRule" id="PRU00169"/>
    </source>
</evidence>
<dbReference type="Proteomes" id="UP001314681">
    <property type="component" value="Unassembled WGS sequence"/>
</dbReference>
<dbReference type="InterPro" id="IPR011006">
    <property type="entry name" value="CheY-like_superfamily"/>
</dbReference>
<dbReference type="InterPro" id="IPR018060">
    <property type="entry name" value="HTH_AraC"/>
</dbReference>
<keyword evidence="4" id="KW-0804">Transcription</keyword>
<evidence type="ECO:0000256" key="2">
    <source>
        <dbReference type="ARBA" id="ARBA00023015"/>
    </source>
</evidence>
<protein>
    <recommendedName>
        <fullName evidence="1">Stage 0 sporulation protein A homolog</fullName>
    </recommendedName>
</protein>
<name>A0ABS6K336_9FIRM</name>
<organism evidence="9 10">
    <name type="scientific">Diplocloster modestus</name>
    <dbReference type="NCBI Taxonomy" id="2850322"/>
    <lineage>
        <taxon>Bacteria</taxon>
        <taxon>Bacillati</taxon>
        <taxon>Bacillota</taxon>
        <taxon>Clostridia</taxon>
        <taxon>Lachnospirales</taxon>
        <taxon>Lachnospiraceae</taxon>
        <taxon>Diplocloster</taxon>
    </lineage>
</organism>
<keyword evidence="2" id="KW-0805">Transcription regulation</keyword>
<sequence>MMNILLVEDEPLILRSLSCTIEAFQQNYQIAGSAYNGQEAIDLLSEKGNQIDVVITDIHIPVVDGLELIEHINQHYPHILCMILTGFSEFSYAKRAIQLRVFAYLLKPIDENEIQEHLKKAYEQKCLEGMQNNNPASSLPPVGEDGMNPEYCLAILCMGNFPFLPTAFDAVPKNYCDSFDVNALFDQNTDMVQDYWIIPGKSIFEKNLMFSLKTCQTLNREEQIRNIFKPVLKHPIPLTVIVSADAPSIHSVGKSIQNLRFQLSRGIIIGKSQLLFYQKKQPDYRLPYDELLNNYLNQLTNLFTQRNISLFKTVLRHFLQALHQRKMTQFGVTEYLNVLMSNCLNNQQLTTNGASSMELVNDAVIFSESYEALYENIISVFYDFFCEMSNSQGNSHDKNEILLRIDSYIHQHYTEPISIKQISDHFGFTPAYLSKLYRENKNTNLLDDIVKLRITKAKKLFTSDPKLMIKDVAAFVGYDDPLYFSKVFKKETGLSPKQFLRDV</sequence>
<dbReference type="Pfam" id="PF00072">
    <property type="entry name" value="Response_reg"/>
    <property type="match status" value="1"/>
</dbReference>
<evidence type="ECO:0000313" key="9">
    <source>
        <dbReference type="EMBL" id="MBU9724920.1"/>
    </source>
</evidence>
<dbReference type="PRINTS" id="PR00032">
    <property type="entry name" value="HTHARAC"/>
</dbReference>
<dbReference type="InterPro" id="IPR001789">
    <property type="entry name" value="Sig_transdc_resp-reg_receiver"/>
</dbReference>
<dbReference type="SUPFAM" id="SSF46689">
    <property type="entry name" value="Homeodomain-like"/>
    <property type="match status" value="1"/>
</dbReference>
<proteinExistence type="predicted"/>
<dbReference type="SUPFAM" id="SSF52172">
    <property type="entry name" value="CheY-like"/>
    <property type="match status" value="1"/>
</dbReference>
<dbReference type="Pfam" id="PF12833">
    <property type="entry name" value="HTH_18"/>
    <property type="match status" value="1"/>
</dbReference>
<gene>
    <name evidence="9" type="ORF">KTH90_02715</name>
</gene>
<dbReference type="RefSeq" id="WP_158352577.1">
    <property type="nucleotide sequence ID" value="NZ_JAHQCX010000001.1"/>
</dbReference>
<dbReference type="SMART" id="SM00342">
    <property type="entry name" value="HTH_ARAC"/>
    <property type="match status" value="1"/>
</dbReference>
<evidence type="ECO:0000256" key="3">
    <source>
        <dbReference type="ARBA" id="ARBA00023125"/>
    </source>
</evidence>
<dbReference type="PANTHER" id="PTHR43280:SF28">
    <property type="entry name" value="HTH-TYPE TRANSCRIPTIONAL ACTIVATOR RHAS"/>
    <property type="match status" value="1"/>
</dbReference>
<keyword evidence="3" id="KW-0238">DNA-binding</keyword>
<feature type="domain" description="Response regulatory" evidence="8">
    <location>
        <begin position="3"/>
        <end position="122"/>
    </location>
</feature>
<dbReference type="PROSITE" id="PS50110">
    <property type="entry name" value="RESPONSE_REGULATORY"/>
    <property type="match status" value="1"/>
</dbReference>
<evidence type="ECO:0000256" key="5">
    <source>
        <dbReference type="ARBA" id="ARBA00024867"/>
    </source>
</evidence>
<dbReference type="EMBL" id="JAHQCX010000001">
    <property type="protein sequence ID" value="MBU9724920.1"/>
    <property type="molecule type" value="Genomic_DNA"/>
</dbReference>
<evidence type="ECO:0000313" key="10">
    <source>
        <dbReference type="Proteomes" id="UP001314681"/>
    </source>
</evidence>
<reference evidence="9 10" key="1">
    <citation type="submission" date="2021-06" db="EMBL/GenBank/DDBJ databases">
        <title>Description of novel taxa of the family Lachnospiraceae.</title>
        <authorList>
            <person name="Chaplin A.V."/>
            <person name="Sokolova S.R."/>
            <person name="Pikina A.P."/>
            <person name="Korzhanova M."/>
            <person name="Belova V."/>
            <person name="Korostin D."/>
            <person name="Efimov B.A."/>
        </authorList>
    </citation>
    <scope>NUCLEOTIDE SEQUENCE [LARGE SCALE GENOMIC DNA]</scope>
    <source>
        <strain evidence="9 10">ASD4241</strain>
    </source>
</reference>
<dbReference type="Gene3D" id="3.40.50.2300">
    <property type="match status" value="1"/>
</dbReference>
<keyword evidence="6" id="KW-0597">Phosphoprotein</keyword>
<comment type="caution">
    <text evidence="9">The sequence shown here is derived from an EMBL/GenBank/DDBJ whole genome shotgun (WGS) entry which is preliminary data.</text>
</comment>
<dbReference type="PANTHER" id="PTHR43280">
    <property type="entry name" value="ARAC-FAMILY TRANSCRIPTIONAL REGULATOR"/>
    <property type="match status" value="1"/>
</dbReference>
<evidence type="ECO:0000259" key="7">
    <source>
        <dbReference type="PROSITE" id="PS01124"/>
    </source>
</evidence>
<keyword evidence="10" id="KW-1185">Reference proteome</keyword>
<dbReference type="InterPro" id="IPR020449">
    <property type="entry name" value="Tscrpt_reg_AraC-type_HTH"/>
</dbReference>
<dbReference type="PROSITE" id="PS01124">
    <property type="entry name" value="HTH_ARAC_FAMILY_2"/>
    <property type="match status" value="1"/>
</dbReference>
<dbReference type="CDD" id="cd17536">
    <property type="entry name" value="REC_YesN-like"/>
    <property type="match status" value="1"/>
</dbReference>
<evidence type="ECO:0000259" key="8">
    <source>
        <dbReference type="PROSITE" id="PS50110"/>
    </source>
</evidence>
<evidence type="ECO:0000256" key="1">
    <source>
        <dbReference type="ARBA" id="ARBA00018672"/>
    </source>
</evidence>
<accession>A0ABS6K336</accession>
<dbReference type="Gene3D" id="1.10.10.60">
    <property type="entry name" value="Homeodomain-like"/>
    <property type="match status" value="2"/>
</dbReference>